<name>A0A533QK34_9BACT</name>
<feature type="transmembrane region" description="Helical" evidence="5">
    <location>
        <begin position="72"/>
        <end position="92"/>
    </location>
</feature>
<proteinExistence type="inferred from homology"/>
<feature type="transmembrane region" description="Helical" evidence="5">
    <location>
        <begin position="138"/>
        <end position="167"/>
    </location>
</feature>
<dbReference type="Proteomes" id="UP000319783">
    <property type="component" value="Unassembled WGS sequence"/>
</dbReference>
<keyword evidence="3 5" id="KW-1133">Transmembrane helix</keyword>
<evidence type="ECO:0000313" key="7">
    <source>
        <dbReference type="Proteomes" id="UP000319783"/>
    </source>
</evidence>
<dbReference type="Pfam" id="PF01925">
    <property type="entry name" value="TauE"/>
    <property type="match status" value="1"/>
</dbReference>
<keyword evidence="2 5" id="KW-0812">Transmembrane</keyword>
<evidence type="ECO:0000256" key="3">
    <source>
        <dbReference type="ARBA" id="ARBA00022989"/>
    </source>
</evidence>
<comment type="similarity">
    <text evidence="5">Belongs to the 4-toluene sulfonate uptake permease (TSUP) (TC 2.A.102) family.</text>
</comment>
<dbReference type="AlphaFoldDB" id="A0A533QK34"/>
<evidence type="ECO:0000256" key="2">
    <source>
        <dbReference type="ARBA" id="ARBA00022692"/>
    </source>
</evidence>
<sequence length="254" mass="26281">MEMYLIAGFILSAVMGITLGLIGGGGSTIMVPVLVYVMGIEAHEAIGMSLAIVGMTSLAGAGLHYWQGTVKLKTGALFSMSGVIGAYAGSYLTYLLSPAALLLSFAALMILVSIAMLFERSNGRDVITHQGQSRLKTLAAGLAVGLLTGFLGVGGGFLAVPALVFFCGFSMKDAIGTSLLITTVNCAAGLAGHLRYGGFDVRITILVTIIAVSGACIGTALSYRISAASLKKWFAALIIAVAIFLIVKNYKALW</sequence>
<evidence type="ECO:0000313" key="6">
    <source>
        <dbReference type="EMBL" id="TLD43131.1"/>
    </source>
</evidence>
<keyword evidence="4 5" id="KW-0472">Membrane</keyword>
<dbReference type="InterPro" id="IPR051598">
    <property type="entry name" value="TSUP/Inactive_protease-like"/>
</dbReference>
<feature type="transmembrane region" description="Helical" evidence="5">
    <location>
        <begin position="45"/>
        <end position="66"/>
    </location>
</feature>
<dbReference type="PANTHER" id="PTHR43701:SF2">
    <property type="entry name" value="MEMBRANE TRANSPORTER PROTEIN YJNA-RELATED"/>
    <property type="match status" value="1"/>
</dbReference>
<keyword evidence="5" id="KW-1003">Cell membrane</keyword>
<feature type="transmembrane region" description="Helical" evidence="5">
    <location>
        <begin position="233"/>
        <end position="250"/>
    </location>
</feature>
<protein>
    <recommendedName>
        <fullName evidence="5">Probable membrane transporter protein</fullName>
    </recommendedName>
</protein>
<evidence type="ECO:0000256" key="1">
    <source>
        <dbReference type="ARBA" id="ARBA00004141"/>
    </source>
</evidence>
<reference evidence="6 7" key="1">
    <citation type="submission" date="2019-04" db="EMBL/GenBank/DDBJ databases">
        <title>Genome of a novel bacterium Candidatus Jettenia ecosi reconstructed from metagenome of an anammox bioreactor.</title>
        <authorList>
            <person name="Mardanov A.V."/>
            <person name="Beletsky A.V."/>
            <person name="Ravin N.V."/>
            <person name="Botchkova E.A."/>
            <person name="Litti Y.V."/>
            <person name="Nozhevnikova A.N."/>
        </authorList>
    </citation>
    <scope>NUCLEOTIDE SEQUENCE [LARGE SCALE GENOMIC DNA]</scope>
    <source>
        <strain evidence="6">J2</strain>
    </source>
</reference>
<feature type="transmembrane region" description="Helical" evidence="5">
    <location>
        <begin position="99"/>
        <end position="118"/>
    </location>
</feature>
<feature type="transmembrane region" description="Helical" evidence="5">
    <location>
        <begin position="201"/>
        <end position="221"/>
    </location>
</feature>
<dbReference type="InterPro" id="IPR002781">
    <property type="entry name" value="TM_pro_TauE-like"/>
</dbReference>
<gene>
    <name evidence="6" type="ORF">JETT_0566</name>
</gene>
<dbReference type="GO" id="GO:0005886">
    <property type="term" value="C:plasma membrane"/>
    <property type="evidence" value="ECO:0007669"/>
    <property type="project" value="UniProtKB-SubCell"/>
</dbReference>
<evidence type="ECO:0000256" key="5">
    <source>
        <dbReference type="RuleBase" id="RU363041"/>
    </source>
</evidence>
<comment type="caution">
    <text evidence="6">The sequence shown here is derived from an EMBL/GenBank/DDBJ whole genome shotgun (WGS) entry which is preliminary data.</text>
</comment>
<comment type="subcellular location">
    <subcellularLocation>
        <location evidence="5">Cell membrane</location>
        <topology evidence="5">Multi-pass membrane protein</topology>
    </subcellularLocation>
    <subcellularLocation>
        <location evidence="1">Membrane</location>
        <topology evidence="1">Multi-pass membrane protein</topology>
    </subcellularLocation>
</comment>
<dbReference type="PANTHER" id="PTHR43701">
    <property type="entry name" value="MEMBRANE TRANSPORTER PROTEIN MJ0441-RELATED"/>
    <property type="match status" value="1"/>
</dbReference>
<accession>A0A533QK34</accession>
<evidence type="ECO:0000256" key="4">
    <source>
        <dbReference type="ARBA" id="ARBA00023136"/>
    </source>
</evidence>
<feature type="transmembrane region" description="Helical" evidence="5">
    <location>
        <begin position="6"/>
        <end position="38"/>
    </location>
</feature>
<organism evidence="6 7">
    <name type="scientific">Candidatus Jettenia ecosi</name>
    <dbReference type="NCBI Taxonomy" id="2494326"/>
    <lineage>
        <taxon>Bacteria</taxon>
        <taxon>Pseudomonadati</taxon>
        <taxon>Planctomycetota</taxon>
        <taxon>Candidatus Brocadiia</taxon>
        <taxon>Candidatus Brocadiales</taxon>
        <taxon>Candidatus Brocadiaceae</taxon>
        <taxon>Candidatus Jettenia</taxon>
    </lineage>
</organism>
<dbReference type="EMBL" id="SULG01000007">
    <property type="protein sequence ID" value="TLD43131.1"/>
    <property type="molecule type" value="Genomic_DNA"/>
</dbReference>
<feature type="transmembrane region" description="Helical" evidence="5">
    <location>
        <begin position="174"/>
        <end position="195"/>
    </location>
</feature>